<evidence type="ECO:0000259" key="1">
    <source>
        <dbReference type="SMART" id="SM00872"/>
    </source>
</evidence>
<dbReference type="PANTHER" id="PTHR46017:SF1">
    <property type="entry name" value="ALPHA-MANNOSIDASE 2C1"/>
    <property type="match status" value="1"/>
</dbReference>
<sequence>MSTTAPIHKNRTTTLGRISGFIASGGLFRNINLNSQIYPESRPLATITWWELGGPSGKWKEWKFDDIIKQNFTPKNVGDWFGKTWATHWFKVEIRVPTEWTGKEVHFRWNSSSEAAIYDTAGRMLQGLSTGFREEYIISRSWGGSTTPITYYIEMACNEMFGAGEGDQIAPTNNNRDFQLNRAEIAVFDRLKYKLHTDIDILNQIANQLSNDHRGYQAMFAANEMINEIQIRRDFEKASEIADAFFAQGNGQKVHTLVTMGHCHIDTAWLWPYEETIRKIARSWISQIGLMREYPEFVFTCSSAQQYEWLKEYYPDVFQQVKQFVAQGRFIPVGGTWVENDGNIPSGEAFMRQFFYGQRYFQQEFDWTCKEFWLPDTFGYSAQIPQMLQHVGITRFLTQKMSWNLVNKFPNHNFWWEGIDGSEVLVHFPPGDSYNMNATVSELLYSVNNSQDKGRANTGVYLYGVGDGGGGPTRLMIERQKRVQDVDGMPKLVFETPDYFFKQLERESSKFSKWVGELYLELHNGTYTSQAKIKWFNRKSEFFLREVEHLTTTALVTGKITGAQYSADKERVDRCWKNVLLNQFHDILPGSSIELANQVAWKVYEDTWAELVTIRKKYNDLNLGTGTTTRAIFNPLPWEASASKTEAKDSSESQINFQQLWSLWLPAVTPH</sequence>
<dbReference type="GO" id="GO:0006013">
    <property type="term" value="P:mannose metabolic process"/>
    <property type="evidence" value="ECO:0007669"/>
    <property type="project" value="InterPro"/>
</dbReference>
<dbReference type="InterPro" id="IPR015341">
    <property type="entry name" value="Glyco_hydro_38_cen"/>
</dbReference>
<dbReference type="Pfam" id="PF22907">
    <property type="entry name" value="Ams1-like_1st"/>
    <property type="match status" value="1"/>
</dbReference>
<dbReference type="Pfam" id="PF09261">
    <property type="entry name" value="Alpha-mann_mid"/>
    <property type="match status" value="1"/>
</dbReference>
<name>A0A8J2K9L3_9HEXA</name>
<organism evidence="2 3">
    <name type="scientific">Allacma fusca</name>
    <dbReference type="NCBI Taxonomy" id="39272"/>
    <lineage>
        <taxon>Eukaryota</taxon>
        <taxon>Metazoa</taxon>
        <taxon>Ecdysozoa</taxon>
        <taxon>Arthropoda</taxon>
        <taxon>Hexapoda</taxon>
        <taxon>Collembola</taxon>
        <taxon>Symphypleona</taxon>
        <taxon>Sminthuridae</taxon>
        <taxon>Allacma</taxon>
    </lineage>
</organism>
<dbReference type="InterPro" id="IPR054723">
    <property type="entry name" value="Ams1-like_N"/>
</dbReference>
<dbReference type="EMBL" id="CAJVCH010221311">
    <property type="protein sequence ID" value="CAG7731917.1"/>
    <property type="molecule type" value="Genomic_DNA"/>
</dbReference>
<dbReference type="GO" id="GO:0009313">
    <property type="term" value="P:oligosaccharide catabolic process"/>
    <property type="evidence" value="ECO:0007669"/>
    <property type="project" value="TreeGrafter"/>
</dbReference>
<keyword evidence="3" id="KW-1185">Reference proteome</keyword>
<proteinExistence type="predicted"/>
<comment type="caution">
    <text evidence="2">The sequence shown here is derived from an EMBL/GenBank/DDBJ whole genome shotgun (WGS) entry which is preliminary data.</text>
</comment>
<protein>
    <recommendedName>
        <fullName evidence="1">Glycoside hydrolase family 38 central domain-containing protein</fullName>
    </recommendedName>
</protein>
<feature type="domain" description="Glycoside hydrolase family 38 central" evidence="1">
    <location>
        <begin position="521"/>
        <end position="604"/>
    </location>
</feature>
<dbReference type="Proteomes" id="UP000708208">
    <property type="component" value="Unassembled WGS sequence"/>
</dbReference>
<dbReference type="Pfam" id="PF01074">
    <property type="entry name" value="Glyco_hydro_38N"/>
    <property type="match status" value="1"/>
</dbReference>
<dbReference type="AlphaFoldDB" id="A0A8J2K9L3"/>
<dbReference type="PANTHER" id="PTHR46017">
    <property type="entry name" value="ALPHA-MANNOSIDASE 2C1"/>
    <property type="match status" value="1"/>
</dbReference>
<dbReference type="OrthoDB" id="10261055at2759"/>
<dbReference type="GO" id="GO:0004559">
    <property type="term" value="F:alpha-mannosidase activity"/>
    <property type="evidence" value="ECO:0007669"/>
    <property type="project" value="InterPro"/>
</dbReference>
<evidence type="ECO:0000313" key="2">
    <source>
        <dbReference type="EMBL" id="CAG7731917.1"/>
    </source>
</evidence>
<gene>
    <name evidence="2" type="ORF">AFUS01_LOCUS20472</name>
</gene>
<dbReference type="FunFam" id="1.20.1270.50:FF:000004">
    <property type="entry name" value="alpha-mannosidase 2C1 isoform X1"/>
    <property type="match status" value="1"/>
</dbReference>
<evidence type="ECO:0000313" key="3">
    <source>
        <dbReference type="Proteomes" id="UP000708208"/>
    </source>
</evidence>
<dbReference type="FunFam" id="3.20.110.10:FF:000002">
    <property type="entry name" value="alpha-mannosidase 2C1 isoform X1"/>
    <property type="match status" value="1"/>
</dbReference>
<feature type="non-terminal residue" evidence="2">
    <location>
        <position position="671"/>
    </location>
</feature>
<reference evidence="2" key="1">
    <citation type="submission" date="2021-06" db="EMBL/GenBank/DDBJ databases">
        <authorList>
            <person name="Hodson N. C."/>
            <person name="Mongue J. A."/>
            <person name="Jaron S. K."/>
        </authorList>
    </citation>
    <scope>NUCLEOTIDE SEQUENCE</scope>
</reference>
<dbReference type="InterPro" id="IPR000602">
    <property type="entry name" value="Glyco_hydro_38_N"/>
</dbReference>
<accession>A0A8J2K9L3</accession>
<dbReference type="SMART" id="SM00872">
    <property type="entry name" value="Alpha-mann_mid"/>
    <property type="match status" value="1"/>
</dbReference>